<dbReference type="Proteomes" id="UP000053904">
    <property type="component" value="Unassembled WGS sequence"/>
</dbReference>
<comment type="caution">
    <text evidence="2">The sequence shown here is derived from an EMBL/GenBank/DDBJ whole genome shotgun (WGS) entry which is preliminary data.</text>
</comment>
<reference evidence="3" key="1">
    <citation type="journal article" date="2015" name="MBio">
        <title>Genome-Resolved Metagenomic Analysis Reveals Roles for Candidate Phyla and Other Microbial Community Members in Biogeochemical Transformations in Oil Reservoirs.</title>
        <authorList>
            <person name="Hu P."/>
            <person name="Tom L."/>
            <person name="Singh A."/>
            <person name="Thomas B.C."/>
            <person name="Baker B.J."/>
            <person name="Piceno Y.M."/>
            <person name="Andersen G.L."/>
            <person name="Banfield J.F."/>
        </authorList>
    </citation>
    <scope>NUCLEOTIDE SEQUENCE [LARGE SCALE GENOMIC DNA]</scope>
</reference>
<dbReference type="EMBL" id="LGGO01000160">
    <property type="protein sequence ID" value="KUK76376.1"/>
    <property type="molecule type" value="Genomic_DNA"/>
</dbReference>
<name>A0A124FWY6_9BACT</name>
<evidence type="ECO:0000313" key="3">
    <source>
        <dbReference type="Proteomes" id="UP000053904"/>
    </source>
</evidence>
<proteinExistence type="predicted"/>
<keyword evidence="1" id="KW-0812">Transmembrane</keyword>
<keyword evidence="1" id="KW-0472">Membrane</keyword>
<organism evidence="2 3">
    <name type="scientific">candidate division WS6 bacterium 34_10</name>
    <dbReference type="NCBI Taxonomy" id="1641389"/>
    <lineage>
        <taxon>Bacteria</taxon>
        <taxon>Candidatus Dojkabacteria</taxon>
    </lineage>
</organism>
<protein>
    <submittedName>
        <fullName evidence="2">Uncharacterized protein</fullName>
    </submittedName>
</protein>
<sequence>MSENQIEKDSMFLLVSYIVASILLIAFVVLILYAIRTLGNSHQELLNDCIGKGYSASYCKSLLN</sequence>
<keyword evidence="1" id="KW-1133">Transmembrane helix</keyword>
<evidence type="ECO:0000313" key="2">
    <source>
        <dbReference type="EMBL" id="KUK76376.1"/>
    </source>
</evidence>
<evidence type="ECO:0000256" key="1">
    <source>
        <dbReference type="SAM" id="Phobius"/>
    </source>
</evidence>
<dbReference type="AlphaFoldDB" id="A0A124FWY6"/>
<accession>A0A124FWY6</accession>
<feature type="transmembrane region" description="Helical" evidence="1">
    <location>
        <begin position="12"/>
        <end position="35"/>
    </location>
</feature>
<gene>
    <name evidence="2" type="ORF">XD93_0950</name>
</gene>